<gene>
    <name evidence="1" type="primary">Contig1563.g1702</name>
    <name evidence="1" type="ORF">STYLEM_7834</name>
</gene>
<dbReference type="AlphaFoldDB" id="A0A078A9A2"/>
<evidence type="ECO:0000313" key="2">
    <source>
        <dbReference type="Proteomes" id="UP000039865"/>
    </source>
</evidence>
<evidence type="ECO:0000313" key="1">
    <source>
        <dbReference type="EMBL" id="CDW78850.1"/>
    </source>
</evidence>
<sequence length="85" mass="9946">MERVDPLSRQITPEVDKAKFEVNQDFRINFVFCSLNIPPFQVVPQYQTLSTVQKRTIWGLKIIEFGVLDLYLRCFQNIHEAASTN</sequence>
<name>A0A078A9A2_STYLE</name>
<accession>A0A078A9A2</accession>
<proteinExistence type="predicted"/>
<keyword evidence="2" id="KW-1185">Reference proteome</keyword>
<organism evidence="1 2">
    <name type="scientific">Stylonychia lemnae</name>
    <name type="common">Ciliate</name>
    <dbReference type="NCBI Taxonomy" id="5949"/>
    <lineage>
        <taxon>Eukaryota</taxon>
        <taxon>Sar</taxon>
        <taxon>Alveolata</taxon>
        <taxon>Ciliophora</taxon>
        <taxon>Intramacronucleata</taxon>
        <taxon>Spirotrichea</taxon>
        <taxon>Stichotrichia</taxon>
        <taxon>Sporadotrichida</taxon>
        <taxon>Oxytrichidae</taxon>
        <taxon>Stylonychinae</taxon>
        <taxon>Stylonychia</taxon>
    </lineage>
</organism>
<dbReference type="InParanoid" id="A0A078A9A2"/>
<dbReference type="EMBL" id="CCKQ01007474">
    <property type="protein sequence ID" value="CDW78850.1"/>
    <property type="molecule type" value="Genomic_DNA"/>
</dbReference>
<dbReference type="Proteomes" id="UP000039865">
    <property type="component" value="Unassembled WGS sequence"/>
</dbReference>
<protein>
    <submittedName>
        <fullName evidence="1">Uncharacterized protein</fullName>
    </submittedName>
</protein>
<reference evidence="1 2" key="1">
    <citation type="submission" date="2014-06" db="EMBL/GenBank/DDBJ databases">
        <authorList>
            <person name="Swart Estienne"/>
        </authorList>
    </citation>
    <scope>NUCLEOTIDE SEQUENCE [LARGE SCALE GENOMIC DNA]</scope>
    <source>
        <strain evidence="1 2">130c</strain>
    </source>
</reference>